<comment type="caution">
    <text evidence="3">The sequence shown here is derived from an EMBL/GenBank/DDBJ whole genome shotgun (WGS) entry which is preliminary data.</text>
</comment>
<dbReference type="EMBL" id="JBHSSK010000001">
    <property type="protein sequence ID" value="MFC6205969.1"/>
    <property type="molecule type" value="Genomic_DNA"/>
</dbReference>
<proteinExistence type="predicted"/>
<reference evidence="4" key="1">
    <citation type="journal article" date="2019" name="Int. J. Syst. Evol. Microbiol.">
        <title>The Global Catalogue of Microorganisms (GCM) 10K type strain sequencing project: providing services to taxonomists for standard genome sequencing and annotation.</title>
        <authorList>
            <consortium name="The Broad Institute Genomics Platform"/>
            <consortium name="The Broad Institute Genome Sequencing Center for Infectious Disease"/>
            <person name="Wu L."/>
            <person name="Ma J."/>
        </authorList>
    </citation>
    <scope>NUCLEOTIDE SEQUENCE [LARGE SCALE GENOMIC DNA]</scope>
    <source>
        <strain evidence="4">CCM 8905</strain>
    </source>
</reference>
<keyword evidence="2" id="KW-0812">Transmembrane</keyword>
<dbReference type="Proteomes" id="UP001596254">
    <property type="component" value="Unassembled WGS sequence"/>
</dbReference>
<name>A0ABW1SNK3_9LACO</name>
<feature type="transmembrane region" description="Helical" evidence="2">
    <location>
        <begin position="37"/>
        <end position="57"/>
    </location>
</feature>
<accession>A0ABW1SNK3</accession>
<evidence type="ECO:0000313" key="4">
    <source>
        <dbReference type="Proteomes" id="UP001596254"/>
    </source>
</evidence>
<organism evidence="3 4">
    <name type="scientific">Levilactobacillus tongjiangensis</name>
    <dbReference type="NCBI Taxonomy" id="2486023"/>
    <lineage>
        <taxon>Bacteria</taxon>
        <taxon>Bacillati</taxon>
        <taxon>Bacillota</taxon>
        <taxon>Bacilli</taxon>
        <taxon>Lactobacillales</taxon>
        <taxon>Lactobacillaceae</taxon>
        <taxon>Levilactobacillus</taxon>
    </lineage>
</organism>
<evidence type="ECO:0000256" key="2">
    <source>
        <dbReference type="SAM" id="Phobius"/>
    </source>
</evidence>
<evidence type="ECO:0000256" key="1">
    <source>
        <dbReference type="SAM" id="MobiDB-lite"/>
    </source>
</evidence>
<evidence type="ECO:0000313" key="3">
    <source>
        <dbReference type="EMBL" id="MFC6205969.1"/>
    </source>
</evidence>
<keyword evidence="4" id="KW-1185">Reference proteome</keyword>
<gene>
    <name evidence="3" type="ORF">ACFP1G_00390</name>
</gene>
<keyword evidence="2" id="KW-1133">Transmembrane helix</keyword>
<feature type="transmembrane region" description="Helical" evidence="2">
    <location>
        <begin position="12"/>
        <end position="31"/>
    </location>
</feature>
<feature type="compositionally biased region" description="Basic residues" evidence="1">
    <location>
        <begin position="103"/>
        <end position="113"/>
    </location>
</feature>
<sequence length="113" mass="13174">MKWRQIPRWLRDTCSVVGAMSVLLIIYDLWFAKHVNWAMVPLQIIVAFLAVGAWSYFSARSQAKRRVAEQRKAAAEKQRQAAAEQRQREAEKNAAATRERNAARNRAHKQRRK</sequence>
<feature type="region of interest" description="Disordered" evidence="1">
    <location>
        <begin position="68"/>
        <end position="113"/>
    </location>
</feature>
<feature type="compositionally biased region" description="Basic and acidic residues" evidence="1">
    <location>
        <begin position="68"/>
        <end position="102"/>
    </location>
</feature>
<protein>
    <submittedName>
        <fullName evidence="3">Uncharacterized protein</fullName>
    </submittedName>
</protein>
<dbReference type="RefSeq" id="WP_125692734.1">
    <property type="nucleotide sequence ID" value="NZ_JBHSSK010000001.1"/>
</dbReference>
<keyword evidence="2" id="KW-0472">Membrane</keyword>